<feature type="transmembrane region" description="Helical" evidence="1">
    <location>
        <begin position="151"/>
        <end position="170"/>
    </location>
</feature>
<dbReference type="OrthoDB" id="9782250at2"/>
<keyword evidence="4" id="KW-1185">Reference proteome</keyword>
<keyword evidence="1" id="KW-0472">Membrane</keyword>
<feature type="transmembrane region" description="Helical" evidence="1">
    <location>
        <begin position="39"/>
        <end position="58"/>
    </location>
</feature>
<dbReference type="RefSeq" id="WP_066823887.1">
    <property type="nucleotide sequence ID" value="NZ_LTBA01000009.1"/>
</dbReference>
<dbReference type="EMBL" id="LTBA01000009">
    <property type="protein sequence ID" value="KYH34834.1"/>
    <property type="molecule type" value="Genomic_DNA"/>
</dbReference>
<keyword evidence="1" id="KW-1133">Transmembrane helix</keyword>
<dbReference type="GO" id="GO:0080120">
    <property type="term" value="P:CAAX-box protein maturation"/>
    <property type="evidence" value="ECO:0007669"/>
    <property type="project" value="UniProtKB-ARBA"/>
</dbReference>
<name>A0A151B4I6_9CLOT</name>
<organism evidence="3 4">
    <name type="scientific">Clostridium tepidiprofundi DSM 19306</name>
    <dbReference type="NCBI Taxonomy" id="1121338"/>
    <lineage>
        <taxon>Bacteria</taxon>
        <taxon>Bacillati</taxon>
        <taxon>Bacillota</taxon>
        <taxon>Clostridia</taxon>
        <taxon>Eubacteriales</taxon>
        <taxon>Clostridiaceae</taxon>
        <taxon>Clostridium</taxon>
    </lineage>
</organism>
<dbReference type="AlphaFoldDB" id="A0A151B4I6"/>
<feature type="transmembrane region" description="Helical" evidence="1">
    <location>
        <begin position="176"/>
        <end position="196"/>
    </location>
</feature>
<feature type="transmembrane region" description="Helical" evidence="1">
    <location>
        <begin position="250"/>
        <end position="271"/>
    </location>
</feature>
<protein>
    <submittedName>
        <fullName evidence="3">CAAX amino terminal protease self-immunity</fullName>
    </submittedName>
</protein>
<reference evidence="3 4" key="1">
    <citation type="submission" date="2016-02" db="EMBL/GenBank/DDBJ databases">
        <title>Genome sequence of Clostridium tepidiprofundi DSM 19306.</title>
        <authorList>
            <person name="Poehlein A."/>
            <person name="Daniel R."/>
        </authorList>
    </citation>
    <scope>NUCLEOTIDE SEQUENCE [LARGE SCALE GENOMIC DNA]</scope>
    <source>
        <strain evidence="3 4">DSM 19306</strain>
    </source>
</reference>
<dbReference type="GO" id="GO:0004175">
    <property type="term" value="F:endopeptidase activity"/>
    <property type="evidence" value="ECO:0007669"/>
    <property type="project" value="UniProtKB-ARBA"/>
</dbReference>
<evidence type="ECO:0000259" key="2">
    <source>
        <dbReference type="Pfam" id="PF02517"/>
    </source>
</evidence>
<accession>A0A151B4I6</accession>
<keyword evidence="3" id="KW-0378">Hydrolase</keyword>
<dbReference type="PANTHER" id="PTHR39430:SF1">
    <property type="entry name" value="PROTEASE"/>
    <property type="match status" value="1"/>
</dbReference>
<dbReference type="PANTHER" id="PTHR39430">
    <property type="entry name" value="MEMBRANE-ASSOCIATED PROTEASE-RELATED"/>
    <property type="match status" value="1"/>
</dbReference>
<feature type="domain" description="CAAX prenyl protease 2/Lysostaphin resistance protein A-like" evidence="2">
    <location>
        <begin position="123"/>
        <end position="216"/>
    </location>
</feature>
<feature type="transmembrane region" description="Helical" evidence="1">
    <location>
        <begin position="84"/>
        <end position="107"/>
    </location>
</feature>
<evidence type="ECO:0000313" key="4">
    <source>
        <dbReference type="Proteomes" id="UP000075531"/>
    </source>
</evidence>
<evidence type="ECO:0000256" key="1">
    <source>
        <dbReference type="SAM" id="Phobius"/>
    </source>
</evidence>
<dbReference type="InterPro" id="IPR003675">
    <property type="entry name" value="Rce1/LyrA-like_dom"/>
</dbReference>
<comment type="caution">
    <text evidence="3">The sequence shown here is derived from an EMBL/GenBank/DDBJ whole genome shotgun (WGS) entry which is preliminary data.</text>
</comment>
<keyword evidence="1" id="KW-0812">Transmembrane</keyword>
<evidence type="ECO:0000313" key="3">
    <source>
        <dbReference type="EMBL" id="KYH34834.1"/>
    </source>
</evidence>
<keyword evidence="3" id="KW-0645">Protease</keyword>
<feature type="transmembrane region" description="Helical" evidence="1">
    <location>
        <begin position="119"/>
        <end position="139"/>
    </location>
</feature>
<sequence length="284" mass="31145">MDKEIFTTKKAILAIFLGILILVLAQGISNLVYALPLPTGIKAILFGVSYVSISYNLIKLSCNKLLHISLKECHINKSKIKIRWILCAILLPVIVSSVLLCTSGELVKNNMNTAHLVNIVIRAIFTTGLGAGVTEEMVFRGLIMEALEKRWGKVIAIIIPSIIFGLLHAIGMHMNIIDILLLFVAGTSVGIMFSLIVYESGSIWCSAIVHGIWNVIMIGNILDINVSYNQHAIFSYKLLSKSFILTGGKFGIESSIVAVLGYITVIVFTLFSMKRKSKNGSFQS</sequence>
<dbReference type="GO" id="GO:0006508">
    <property type="term" value="P:proteolysis"/>
    <property type="evidence" value="ECO:0007669"/>
    <property type="project" value="UniProtKB-KW"/>
</dbReference>
<dbReference type="STRING" id="1121338.CLTEP_11490"/>
<gene>
    <name evidence="3" type="ORF">CLTEP_11490</name>
</gene>
<dbReference type="Pfam" id="PF02517">
    <property type="entry name" value="Rce1-like"/>
    <property type="match status" value="1"/>
</dbReference>
<dbReference type="PATRIC" id="fig|1121338.3.peg.1186"/>
<dbReference type="Proteomes" id="UP000075531">
    <property type="component" value="Unassembled WGS sequence"/>
</dbReference>
<feature type="transmembrane region" description="Helical" evidence="1">
    <location>
        <begin position="12"/>
        <end position="33"/>
    </location>
</feature>
<proteinExistence type="predicted"/>
<feature type="transmembrane region" description="Helical" evidence="1">
    <location>
        <begin position="203"/>
        <end position="222"/>
    </location>
</feature>